<accession>A0A1G9NF17</accession>
<protein>
    <submittedName>
        <fullName evidence="2">Uncharacterized protein</fullName>
    </submittedName>
</protein>
<name>A0A1G9NF17_9SPHI</name>
<dbReference type="EMBL" id="FNHH01000003">
    <property type="protein sequence ID" value="SDL85102.1"/>
    <property type="molecule type" value="Genomic_DNA"/>
</dbReference>
<feature type="compositionally biased region" description="Basic and acidic residues" evidence="1">
    <location>
        <begin position="1"/>
        <end position="19"/>
    </location>
</feature>
<keyword evidence="3" id="KW-1185">Reference proteome</keyword>
<gene>
    <name evidence="2" type="ORF">SAMN05421813_10310</name>
</gene>
<sequence>MEKKQKTESKSITAKDNHSSKLSSSAGKLQKKKNGSEPKIYGTSGGKGG</sequence>
<dbReference type="RefSeq" id="WP_176767591.1">
    <property type="nucleotide sequence ID" value="NZ_FNHH01000003.1"/>
</dbReference>
<dbReference type="STRING" id="990371.SAMN05421813_10310"/>
<evidence type="ECO:0000313" key="3">
    <source>
        <dbReference type="Proteomes" id="UP000199226"/>
    </source>
</evidence>
<evidence type="ECO:0000256" key="1">
    <source>
        <dbReference type="SAM" id="MobiDB-lite"/>
    </source>
</evidence>
<reference evidence="3" key="1">
    <citation type="submission" date="2016-10" db="EMBL/GenBank/DDBJ databases">
        <authorList>
            <person name="Varghese N."/>
            <person name="Submissions S."/>
        </authorList>
    </citation>
    <scope>NUCLEOTIDE SEQUENCE [LARGE SCALE GENOMIC DNA]</scope>
    <source>
        <strain evidence="3">DSM 24536</strain>
    </source>
</reference>
<evidence type="ECO:0000313" key="2">
    <source>
        <dbReference type="EMBL" id="SDL85102.1"/>
    </source>
</evidence>
<dbReference type="AlphaFoldDB" id="A0A1G9NF17"/>
<organism evidence="2 3">
    <name type="scientific">Daejeonella rubra</name>
    <dbReference type="NCBI Taxonomy" id="990371"/>
    <lineage>
        <taxon>Bacteria</taxon>
        <taxon>Pseudomonadati</taxon>
        <taxon>Bacteroidota</taxon>
        <taxon>Sphingobacteriia</taxon>
        <taxon>Sphingobacteriales</taxon>
        <taxon>Sphingobacteriaceae</taxon>
        <taxon>Daejeonella</taxon>
    </lineage>
</organism>
<dbReference type="Proteomes" id="UP000199226">
    <property type="component" value="Unassembled WGS sequence"/>
</dbReference>
<feature type="region of interest" description="Disordered" evidence="1">
    <location>
        <begin position="1"/>
        <end position="49"/>
    </location>
</feature>
<proteinExistence type="predicted"/>